<evidence type="ECO:0000313" key="3">
    <source>
        <dbReference type="Proteomes" id="UP000807025"/>
    </source>
</evidence>
<keyword evidence="3" id="KW-1185">Reference proteome</keyword>
<feature type="non-terminal residue" evidence="2">
    <location>
        <position position="1"/>
    </location>
</feature>
<name>A0A9P6D4H8_PLEER</name>
<feature type="domain" description="Integrase core" evidence="1">
    <location>
        <begin position="4"/>
        <end position="96"/>
    </location>
</feature>
<proteinExistence type="predicted"/>
<accession>A0A9P6D4H8</accession>
<feature type="non-terminal residue" evidence="2">
    <location>
        <position position="99"/>
    </location>
</feature>
<dbReference type="Proteomes" id="UP000807025">
    <property type="component" value="Unassembled WGS sequence"/>
</dbReference>
<reference evidence="2" key="1">
    <citation type="submission" date="2020-11" db="EMBL/GenBank/DDBJ databases">
        <authorList>
            <consortium name="DOE Joint Genome Institute"/>
            <person name="Ahrendt S."/>
            <person name="Riley R."/>
            <person name="Andreopoulos W."/>
            <person name="Labutti K."/>
            <person name="Pangilinan J."/>
            <person name="Ruiz-Duenas F.J."/>
            <person name="Barrasa J.M."/>
            <person name="Sanchez-Garcia M."/>
            <person name="Camarero S."/>
            <person name="Miyauchi S."/>
            <person name="Serrano A."/>
            <person name="Linde D."/>
            <person name="Babiker R."/>
            <person name="Drula E."/>
            <person name="Ayuso-Fernandez I."/>
            <person name="Pacheco R."/>
            <person name="Padilla G."/>
            <person name="Ferreira P."/>
            <person name="Barriuso J."/>
            <person name="Kellner H."/>
            <person name="Castanera R."/>
            <person name="Alfaro M."/>
            <person name="Ramirez L."/>
            <person name="Pisabarro A.G."/>
            <person name="Kuo A."/>
            <person name="Tritt A."/>
            <person name="Lipzen A."/>
            <person name="He G."/>
            <person name="Yan M."/>
            <person name="Ng V."/>
            <person name="Cullen D."/>
            <person name="Martin F."/>
            <person name="Rosso M.-N."/>
            <person name="Henrissat B."/>
            <person name="Hibbett D."/>
            <person name="Martinez A.T."/>
            <person name="Grigoriev I.V."/>
        </authorList>
    </citation>
    <scope>NUCLEOTIDE SEQUENCE</scope>
    <source>
        <strain evidence="2">ATCC 90797</strain>
    </source>
</reference>
<evidence type="ECO:0000259" key="1">
    <source>
        <dbReference type="Pfam" id="PF24764"/>
    </source>
</evidence>
<dbReference type="AlphaFoldDB" id="A0A9P6D4H8"/>
<evidence type="ECO:0000313" key="2">
    <source>
        <dbReference type="EMBL" id="KAF9490762.1"/>
    </source>
</evidence>
<comment type="caution">
    <text evidence="2">The sequence shown here is derived from an EMBL/GenBank/DDBJ whole genome shotgun (WGS) entry which is preliminary data.</text>
</comment>
<gene>
    <name evidence="2" type="ORF">BDN71DRAFT_1345120</name>
</gene>
<sequence>PATIQVQSKRNTPIELFWYWQRRSKGLSVKEVILQGKSNGIFNPNNELHVQLFNWLWPPLLQAQLDEFVEYWNNHRISMQKKKFLPSGTSPRQMWIAPE</sequence>
<dbReference type="InterPro" id="IPR058913">
    <property type="entry name" value="Integrase_dom_put"/>
</dbReference>
<dbReference type="OrthoDB" id="2845878at2759"/>
<dbReference type="EMBL" id="MU154634">
    <property type="protein sequence ID" value="KAF9490762.1"/>
    <property type="molecule type" value="Genomic_DNA"/>
</dbReference>
<dbReference type="Pfam" id="PF24764">
    <property type="entry name" value="rva_4"/>
    <property type="match status" value="1"/>
</dbReference>
<protein>
    <recommendedName>
        <fullName evidence="1">Integrase core domain-containing protein</fullName>
    </recommendedName>
</protein>
<organism evidence="2 3">
    <name type="scientific">Pleurotus eryngii</name>
    <name type="common">Boletus of the steppes</name>
    <dbReference type="NCBI Taxonomy" id="5323"/>
    <lineage>
        <taxon>Eukaryota</taxon>
        <taxon>Fungi</taxon>
        <taxon>Dikarya</taxon>
        <taxon>Basidiomycota</taxon>
        <taxon>Agaricomycotina</taxon>
        <taxon>Agaricomycetes</taxon>
        <taxon>Agaricomycetidae</taxon>
        <taxon>Agaricales</taxon>
        <taxon>Pleurotineae</taxon>
        <taxon>Pleurotaceae</taxon>
        <taxon>Pleurotus</taxon>
    </lineage>
</organism>